<proteinExistence type="predicted"/>
<evidence type="ECO:0000313" key="3">
    <source>
        <dbReference type="Proteomes" id="UP001066276"/>
    </source>
</evidence>
<gene>
    <name evidence="2" type="ORF">NDU88_005147</name>
</gene>
<sequence>MASSLEARRKEKSNKLFFTQQTRDGDIIQGGSSTGSGLQVQLMYDKLEKLMRKELSKWWEIESLQQYMEVERVPRDLRIYTIPSYEDPDPELLEEWAENSKTSSLNMMRILIKYASKERIKIVEEIDKITQVILTLVSQKTFDEVKDNLDKKLSKFEEEITVKKQRKFIRDYKDYQSGRILTFHHKNDHMYTEGYKESIPSGDKSSSGVNLGLTEESDVSDGNLSDASEITAEQIRDVDASVNRSNFSKQFCLLNQGRTEQTKDFQSRGRGRGQRGRGRGTGQRRQEERKEVPMTMAMTTRARKNPQ</sequence>
<comment type="caution">
    <text evidence="2">The sequence shown here is derived from an EMBL/GenBank/DDBJ whole genome shotgun (WGS) entry which is preliminary data.</text>
</comment>
<feature type="region of interest" description="Disordered" evidence="1">
    <location>
        <begin position="193"/>
        <end position="226"/>
    </location>
</feature>
<evidence type="ECO:0000256" key="1">
    <source>
        <dbReference type="SAM" id="MobiDB-lite"/>
    </source>
</evidence>
<evidence type="ECO:0000313" key="2">
    <source>
        <dbReference type="EMBL" id="KAJ1173311.1"/>
    </source>
</evidence>
<dbReference type="EMBL" id="JANPWB010000007">
    <property type="protein sequence ID" value="KAJ1173311.1"/>
    <property type="molecule type" value="Genomic_DNA"/>
</dbReference>
<feature type="compositionally biased region" description="Basic residues" evidence="1">
    <location>
        <begin position="269"/>
        <end position="278"/>
    </location>
</feature>
<accession>A0AAV7TA61</accession>
<dbReference type="Proteomes" id="UP001066276">
    <property type="component" value="Chromosome 4_1"/>
</dbReference>
<feature type="region of interest" description="Disordered" evidence="1">
    <location>
        <begin position="258"/>
        <end position="307"/>
    </location>
</feature>
<organism evidence="2 3">
    <name type="scientific">Pleurodeles waltl</name>
    <name type="common">Iberian ribbed newt</name>
    <dbReference type="NCBI Taxonomy" id="8319"/>
    <lineage>
        <taxon>Eukaryota</taxon>
        <taxon>Metazoa</taxon>
        <taxon>Chordata</taxon>
        <taxon>Craniata</taxon>
        <taxon>Vertebrata</taxon>
        <taxon>Euteleostomi</taxon>
        <taxon>Amphibia</taxon>
        <taxon>Batrachia</taxon>
        <taxon>Caudata</taxon>
        <taxon>Salamandroidea</taxon>
        <taxon>Salamandridae</taxon>
        <taxon>Pleurodelinae</taxon>
        <taxon>Pleurodeles</taxon>
    </lineage>
</organism>
<name>A0AAV7TA61_PLEWA</name>
<reference evidence="2" key="1">
    <citation type="journal article" date="2022" name="bioRxiv">
        <title>Sequencing and chromosome-scale assembly of the giantPleurodeles waltlgenome.</title>
        <authorList>
            <person name="Brown T."/>
            <person name="Elewa A."/>
            <person name="Iarovenko S."/>
            <person name="Subramanian E."/>
            <person name="Araus A.J."/>
            <person name="Petzold A."/>
            <person name="Susuki M."/>
            <person name="Suzuki K.-i.T."/>
            <person name="Hayashi T."/>
            <person name="Toyoda A."/>
            <person name="Oliveira C."/>
            <person name="Osipova E."/>
            <person name="Leigh N.D."/>
            <person name="Simon A."/>
            <person name="Yun M.H."/>
        </authorList>
    </citation>
    <scope>NUCLEOTIDE SEQUENCE</scope>
    <source>
        <strain evidence="2">20211129_DDA</strain>
        <tissue evidence="2">Liver</tissue>
    </source>
</reference>
<keyword evidence="3" id="KW-1185">Reference proteome</keyword>
<protein>
    <submittedName>
        <fullName evidence="2">Uncharacterized protein</fullName>
    </submittedName>
</protein>
<dbReference type="AlphaFoldDB" id="A0AAV7TA61"/>